<keyword evidence="4" id="KW-1185">Reference proteome</keyword>
<feature type="chain" id="PRO_5033005453" description="Lipoprotein" evidence="2">
    <location>
        <begin position="22"/>
        <end position="171"/>
    </location>
</feature>
<reference evidence="3 4" key="1">
    <citation type="submission" date="2020-04" db="EMBL/GenBank/DDBJ databases">
        <title>Draft genome of Pyxidicoccus fallax type strain.</title>
        <authorList>
            <person name="Whitworth D.E."/>
        </authorList>
    </citation>
    <scope>NUCLEOTIDE SEQUENCE [LARGE SCALE GENOMIC DNA]</scope>
    <source>
        <strain evidence="3 4">DSM 14698</strain>
    </source>
</reference>
<organism evidence="3 4">
    <name type="scientific">Pyxidicoccus fallax</name>
    <dbReference type="NCBI Taxonomy" id="394095"/>
    <lineage>
        <taxon>Bacteria</taxon>
        <taxon>Pseudomonadati</taxon>
        <taxon>Myxococcota</taxon>
        <taxon>Myxococcia</taxon>
        <taxon>Myxococcales</taxon>
        <taxon>Cystobacterineae</taxon>
        <taxon>Myxococcaceae</taxon>
        <taxon>Pyxidicoccus</taxon>
    </lineage>
</organism>
<comment type="caution">
    <text evidence="3">The sequence shown here is derived from an EMBL/GenBank/DDBJ whole genome shotgun (WGS) entry which is preliminary data.</text>
</comment>
<sequence length="171" mass="16521">MTKGSKRWVVGLLAGVGLAVAGCQGGEGDAPDREGHAFETPQHREDRPKPKDEAEVRGTSQDHPAGREQEAAAGQFPRGSPLGGGTAGPNEGNRDEATGVAGRSAEGLGLSLADSYRAPPGNTATGGSGAAGQPQPPQGGQESGSAVQGTGSGGGAGTASGGGASGQEGPK</sequence>
<feature type="signal peptide" evidence="2">
    <location>
        <begin position="1"/>
        <end position="21"/>
    </location>
</feature>
<evidence type="ECO:0000256" key="1">
    <source>
        <dbReference type="SAM" id="MobiDB-lite"/>
    </source>
</evidence>
<dbReference type="PROSITE" id="PS51257">
    <property type="entry name" value="PROKAR_LIPOPROTEIN"/>
    <property type="match status" value="1"/>
</dbReference>
<feature type="compositionally biased region" description="Basic and acidic residues" evidence="1">
    <location>
        <begin position="30"/>
        <end position="56"/>
    </location>
</feature>
<dbReference type="EMBL" id="JABBJJ010000431">
    <property type="protein sequence ID" value="NMO22503.1"/>
    <property type="molecule type" value="Genomic_DNA"/>
</dbReference>
<feature type="compositionally biased region" description="Gly residues" evidence="1">
    <location>
        <begin position="150"/>
        <end position="171"/>
    </location>
</feature>
<dbReference type="RefSeq" id="WP_169351640.1">
    <property type="nucleotide sequence ID" value="NZ_JABBJJ010000431.1"/>
</dbReference>
<evidence type="ECO:0000256" key="2">
    <source>
        <dbReference type="SAM" id="SignalP"/>
    </source>
</evidence>
<evidence type="ECO:0000313" key="4">
    <source>
        <dbReference type="Proteomes" id="UP000518300"/>
    </source>
</evidence>
<keyword evidence="2" id="KW-0732">Signal</keyword>
<evidence type="ECO:0008006" key="5">
    <source>
        <dbReference type="Google" id="ProtNLM"/>
    </source>
</evidence>
<dbReference type="Proteomes" id="UP000518300">
    <property type="component" value="Unassembled WGS sequence"/>
</dbReference>
<protein>
    <recommendedName>
        <fullName evidence="5">Lipoprotein</fullName>
    </recommendedName>
</protein>
<feature type="region of interest" description="Disordered" evidence="1">
    <location>
        <begin position="22"/>
        <end position="171"/>
    </location>
</feature>
<feature type="compositionally biased region" description="Low complexity" evidence="1">
    <location>
        <begin position="138"/>
        <end position="149"/>
    </location>
</feature>
<accession>A0A848LYT9</accession>
<proteinExistence type="predicted"/>
<dbReference type="AlphaFoldDB" id="A0A848LYT9"/>
<gene>
    <name evidence="3" type="ORF">HG543_47745</name>
</gene>
<name>A0A848LYT9_9BACT</name>
<evidence type="ECO:0000313" key="3">
    <source>
        <dbReference type="EMBL" id="NMO22503.1"/>
    </source>
</evidence>